<dbReference type="Proteomes" id="UP000011682">
    <property type="component" value="Unassembled WGS sequence"/>
</dbReference>
<dbReference type="AlphaFoldDB" id="S9PAK8"/>
<evidence type="ECO:0000313" key="3">
    <source>
        <dbReference type="Proteomes" id="UP000011682"/>
    </source>
</evidence>
<sequence>MFTHPDGKPWATLEVAALPGAPKERRKATFTLHDETGVARIGMGASSQDSGVALYQSQGTPGLALYHSQESRGLVVLNGRVPRIHLRYNQHDDSELSELLFWDEQKRVQVDVTAGRGGTSMSLQNPDGQRVFSAP</sequence>
<gene>
    <name evidence="2" type="ORF">D187_003216</name>
</gene>
<organism evidence="2 3">
    <name type="scientific">Cystobacter fuscus (strain ATCC 25194 / DSM 2262 / NBRC 100088 / M29)</name>
    <dbReference type="NCBI Taxonomy" id="1242864"/>
    <lineage>
        <taxon>Bacteria</taxon>
        <taxon>Pseudomonadati</taxon>
        <taxon>Myxococcota</taxon>
        <taxon>Myxococcia</taxon>
        <taxon>Myxococcales</taxon>
        <taxon>Cystobacterineae</taxon>
        <taxon>Archangiaceae</taxon>
        <taxon>Cystobacter</taxon>
    </lineage>
</organism>
<evidence type="ECO:0000313" key="2">
    <source>
        <dbReference type="EMBL" id="EPX59312.1"/>
    </source>
</evidence>
<feature type="region of interest" description="Disordered" evidence="1">
    <location>
        <begin position="116"/>
        <end position="135"/>
    </location>
</feature>
<comment type="caution">
    <text evidence="2">The sequence shown here is derived from an EMBL/GenBank/DDBJ whole genome shotgun (WGS) entry which is preliminary data.</text>
</comment>
<accession>S9PAK8</accession>
<proteinExistence type="predicted"/>
<evidence type="ECO:0000256" key="1">
    <source>
        <dbReference type="SAM" id="MobiDB-lite"/>
    </source>
</evidence>
<protein>
    <submittedName>
        <fullName evidence="2">Uncharacterized protein</fullName>
    </submittedName>
</protein>
<dbReference type="EMBL" id="ANAH02000018">
    <property type="protein sequence ID" value="EPX59312.1"/>
    <property type="molecule type" value="Genomic_DNA"/>
</dbReference>
<name>S9PAK8_CYSF2</name>
<keyword evidence="3" id="KW-1185">Reference proteome</keyword>
<reference evidence="2" key="1">
    <citation type="submission" date="2013-05" db="EMBL/GenBank/DDBJ databases">
        <title>Genome assembly of Cystobacter fuscus DSM 2262.</title>
        <authorList>
            <person name="Sharma G."/>
            <person name="Khatri I."/>
            <person name="Kaur C."/>
            <person name="Mayilraj S."/>
            <person name="Subramanian S."/>
        </authorList>
    </citation>
    <scope>NUCLEOTIDE SEQUENCE [LARGE SCALE GENOMIC DNA]</scope>
    <source>
        <strain evidence="2">DSM 2262</strain>
    </source>
</reference>